<gene>
    <name evidence="4" type="ORF">g.37098</name>
</gene>
<keyword evidence="2" id="KW-0732">Signal</keyword>
<proteinExistence type="predicted"/>
<feature type="compositionally biased region" description="Basic and acidic residues" evidence="1">
    <location>
        <begin position="621"/>
        <end position="630"/>
    </location>
</feature>
<feature type="region of interest" description="Disordered" evidence="1">
    <location>
        <begin position="196"/>
        <end position="835"/>
    </location>
</feature>
<feature type="compositionally biased region" description="Polar residues" evidence="1">
    <location>
        <begin position="705"/>
        <end position="724"/>
    </location>
</feature>
<evidence type="ECO:0000256" key="2">
    <source>
        <dbReference type="SAM" id="SignalP"/>
    </source>
</evidence>
<feature type="compositionally biased region" description="Polar residues" evidence="1">
    <location>
        <begin position="574"/>
        <end position="591"/>
    </location>
</feature>
<dbReference type="PANTHER" id="PTHR22933">
    <property type="entry name" value="FI18007P1-RELATED"/>
    <property type="match status" value="1"/>
</dbReference>
<dbReference type="GO" id="GO:0005576">
    <property type="term" value="C:extracellular region"/>
    <property type="evidence" value="ECO:0007669"/>
    <property type="project" value="InterPro"/>
</dbReference>
<dbReference type="Pfam" id="PF01607">
    <property type="entry name" value="CBM_14"/>
    <property type="match status" value="1"/>
</dbReference>
<feature type="compositionally biased region" description="Polar residues" evidence="1">
    <location>
        <begin position="604"/>
        <end position="618"/>
    </location>
</feature>
<evidence type="ECO:0000313" key="4">
    <source>
        <dbReference type="EMBL" id="JAS50156.1"/>
    </source>
</evidence>
<feature type="compositionally biased region" description="Basic residues" evidence="1">
    <location>
        <begin position="215"/>
        <end position="226"/>
    </location>
</feature>
<feature type="compositionally biased region" description="Basic and acidic residues" evidence="1">
    <location>
        <begin position="271"/>
        <end position="299"/>
    </location>
</feature>
<protein>
    <recommendedName>
        <fullName evidence="3">Chitin-binding type-2 domain-containing protein</fullName>
    </recommendedName>
</protein>
<dbReference type="InterPro" id="IPR052976">
    <property type="entry name" value="Scoloptoxin-like"/>
</dbReference>
<evidence type="ECO:0000256" key="1">
    <source>
        <dbReference type="SAM" id="MobiDB-lite"/>
    </source>
</evidence>
<dbReference type="InterPro" id="IPR002557">
    <property type="entry name" value="Chitin-bd_dom"/>
</dbReference>
<dbReference type="EMBL" id="GECZ01019613">
    <property type="protein sequence ID" value="JAS50156.1"/>
    <property type="molecule type" value="Transcribed_RNA"/>
</dbReference>
<dbReference type="GO" id="GO:0008061">
    <property type="term" value="F:chitin binding"/>
    <property type="evidence" value="ECO:0007669"/>
    <property type="project" value="InterPro"/>
</dbReference>
<feature type="compositionally biased region" description="Basic and acidic residues" evidence="1">
    <location>
        <begin position="640"/>
        <end position="681"/>
    </location>
</feature>
<dbReference type="SMART" id="SM00494">
    <property type="entry name" value="ChtBD2"/>
    <property type="match status" value="1"/>
</dbReference>
<dbReference type="Gene3D" id="2.170.140.10">
    <property type="entry name" value="Chitin binding domain"/>
    <property type="match status" value="1"/>
</dbReference>
<feature type="compositionally biased region" description="Polar residues" evidence="1">
    <location>
        <begin position="542"/>
        <end position="551"/>
    </location>
</feature>
<feature type="domain" description="Chitin-binding type-2" evidence="3">
    <location>
        <begin position="116"/>
        <end position="173"/>
    </location>
</feature>
<name>A0A1B6FIX4_9HEMI</name>
<feature type="compositionally biased region" description="Low complexity" evidence="1">
    <location>
        <begin position="196"/>
        <end position="214"/>
    </location>
</feature>
<sequence>MLYSNFGLWIVLAGFTVFTREVAALRGSALVAELKAKAKAALLNPTESVEEVVTVDPESELATNVTGGNVTVIKTKSLLTGNPQKDYIYDPNLPRELNGYNLSAYPFYNGVPEDIDFKCDDLHDGFYASVPHKCQVYHHCLFGTRYDFLCANYTAFDQRTFICHFVSEVDCENSPKFFQRNEALYKAASTAAPITTTASTTASPTPQPTTAATQRPRRRRPYRRRRPVYEYYYDDQYDEEEYYDDDPPPPRRKTNRKHRPPGGYREEDDYYDGRRDSSRGENSRTESSRVDNPRGEAFRGDSGTDASKDSKPRIRISGPAAGTVYDRPRVPPKIRRPVPINERDKYDYTAKSSEGVPPPTPDPKKDKKLQSKHEEDEEEYYDDEYDEEYFKPPPKRSKTSSDYGSELSTKDDSRRSSGRHRPRPQSRRRPGRYEDDYEDERPVRPRKRPRYEDPPQMNRGNRGNHRGYSRDEPDPVPADRPGFISSGRFPSGSRKRLEDERPQSSKKLPSRVIYDDEEDDEEYYDDEEEDVQDEDISRRGKNPSSHSVNNGRRNDDYEVEHERNYSPGNRKLTETNNSKTNSRSDVRSQPSIKYHGDSSKSDNSKLTNRQKSENNNYNKGAADDQCKNDCEDYMYDTEDELKQEKRKGHDRENQKQDNERDIHKQTNDRDRLFSSRFREVMNDQQPKQQSNDPSGSGRSSIASSNYRTASTNSDIQQRTKSSRVNPGVDEPKVSPTQPVTTTTLSSLGDYTDESSTSGVKFTNFRSKGRLGPPTPLLNNYKYISSTTERPYEPTGVSYSNQDFGSETFDSDGSVQSSAEKLPGPPRPLNSAARRPLKVTTEQILLDVSSVSPKPTSAGLNYRQPAINGEEDKTSRKAIVTGQNYRRVKIDIPQTENTDYTKVSTVGNNFRRPNKPVEENVPEEISSGVGQQEDIKNARENLKKGVKLSFTEKALPVNTHYGGSYRRVKVSAISTPNPELEVSTSAYDNSQPLQGASVSNPSNTYKRPYLVARPLSNYPVVVEDTTKNALSLNGPFRRPVKQRIQDSDTAVTVEEYNPNIGSTGITDTYSKVGPNLGINLRSSLGYFPPKREKIPIDDNSARGLGQYPKTLNLNQESQFSKQSPKIEITAPGPSAPDIDIATVRSSYKDEYNSASPGFKLDIAEEEYDVTLNDALQPSTLHPTRSLVDYQQTRLKSRDYQSNLGRTPEYVNRGRVSYLLPAASQQYITRVQSIYAPEKQAENPITARYLSKSEQKESSLDQDEYEAVVLTAPEDNWQTQRRNRPTEWYW</sequence>
<dbReference type="InterPro" id="IPR036508">
    <property type="entry name" value="Chitin-bd_dom_sf"/>
</dbReference>
<feature type="compositionally biased region" description="Acidic residues" evidence="1">
    <location>
        <begin position="232"/>
        <end position="247"/>
    </location>
</feature>
<dbReference type="PROSITE" id="PS50940">
    <property type="entry name" value="CHIT_BIND_II"/>
    <property type="match status" value="1"/>
</dbReference>
<reference evidence="4" key="1">
    <citation type="submission" date="2015-11" db="EMBL/GenBank/DDBJ databases">
        <title>De novo transcriptome assembly of four potential Pierce s Disease insect vectors from Arizona vineyards.</title>
        <authorList>
            <person name="Tassone E.E."/>
        </authorList>
    </citation>
    <scope>NUCLEOTIDE SEQUENCE</scope>
</reference>
<feature type="signal peptide" evidence="2">
    <location>
        <begin position="1"/>
        <end position="24"/>
    </location>
</feature>
<feature type="compositionally biased region" description="Basic residues" evidence="1">
    <location>
        <begin position="250"/>
        <end position="260"/>
    </location>
</feature>
<feature type="compositionally biased region" description="Low complexity" evidence="1">
    <location>
        <begin position="694"/>
        <end position="704"/>
    </location>
</feature>
<accession>A0A1B6FIX4</accession>
<feature type="compositionally biased region" description="Basic and acidic residues" evidence="1">
    <location>
        <begin position="594"/>
        <end position="603"/>
    </location>
</feature>
<feature type="chain" id="PRO_5008582868" description="Chitin-binding type-2 domain-containing protein" evidence="2">
    <location>
        <begin position="25"/>
        <end position="1288"/>
    </location>
</feature>
<feature type="compositionally biased region" description="Polar residues" evidence="1">
    <location>
        <begin position="682"/>
        <end position="693"/>
    </location>
</feature>
<feature type="compositionally biased region" description="Acidic residues" evidence="1">
    <location>
        <begin position="375"/>
        <end position="387"/>
    </location>
</feature>
<feature type="compositionally biased region" description="Polar residues" evidence="1">
    <location>
        <begin position="734"/>
        <end position="765"/>
    </location>
</feature>
<feature type="region of interest" description="Disordered" evidence="1">
    <location>
        <begin position="905"/>
        <end position="930"/>
    </location>
</feature>
<feature type="compositionally biased region" description="Basic and acidic residues" evidence="1">
    <location>
        <begin position="552"/>
        <end position="564"/>
    </location>
</feature>
<feature type="compositionally biased region" description="Acidic residues" evidence="1">
    <location>
        <begin position="515"/>
        <end position="534"/>
    </location>
</feature>
<feature type="compositionally biased region" description="Basic and acidic residues" evidence="1">
    <location>
        <begin position="362"/>
        <end position="374"/>
    </location>
</feature>
<feature type="compositionally biased region" description="Basic residues" evidence="1">
    <location>
        <begin position="416"/>
        <end position="430"/>
    </location>
</feature>
<dbReference type="SUPFAM" id="SSF57625">
    <property type="entry name" value="Invertebrate chitin-binding proteins"/>
    <property type="match status" value="1"/>
</dbReference>
<evidence type="ECO:0000259" key="3">
    <source>
        <dbReference type="PROSITE" id="PS50940"/>
    </source>
</evidence>
<dbReference type="PANTHER" id="PTHR22933:SF40">
    <property type="entry name" value="CUTICULAR PROTEIN ANALOGOUS TO PERITROPHINS 1-H"/>
    <property type="match status" value="1"/>
</dbReference>
<organism evidence="4">
    <name type="scientific">Cuerna arida</name>
    <dbReference type="NCBI Taxonomy" id="1464854"/>
    <lineage>
        <taxon>Eukaryota</taxon>
        <taxon>Metazoa</taxon>
        <taxon>Ecdysozoa</taxon>
        <taxon>Arthropoda</taxon>
        <taxon>Hexapoda</taxon>
        <taxon>Insecta</taxon>
        <taxon>Pterygota</taxon>
        <taxon>Neoptera</taxon>
        <taxon>Paraneoptera</taxon>
        <taxon>Hemiptera</taxon>
        <taxon>Auchenorrhyncha</taxon>
        <taxon>Membracoidea</taxon>
        <taxon>Cicadellidae</taxon>
        <taxon>Cicadellinae</taxon>
        <taxon>Proconiini</taxon>
        <taxon>Cuerna</taxon>
    </lineage>
</organism>